<dbReference type="PANTHER" id="PTHR37943">
    <property type="entry name" value="PROTEIN VES"/>
    <property type="match status" value="1"/>
</dbReference>
<proteinExistence type="predicted"/>
<dbReference type="InterPro" id="IPR014710">
    <property type="entry name" value="RmlC-like_jellyroll"/>
</dbReference>
<name>A0ABS5PVW1_9PSED</name>
<protein>
    <submittedName>
        <fullName evidence="1">HutD family protein</fullName>
    </submittedName>
</protein>
<dbReference type="RefSeq" id="WP_213638024.1">
    <property type="nucleotide sequence ID" value="NZ_JADPMV010000001.1"/>
</dbReference>
<dbReference type="Pfam" id="PF05962">
    <property type="entry name" value="HutD"/>
    <property type="match status" value="1"/>
</dbReference>
<dbReference type="CDD" id="cd20293">
    <property type="entry name" value="cupin_HutD_N"/>
    <property type="match status" value="1"/>
</dbReference>
<comment type="caution">
    <text evidence="1">The sequence shown here is derived from an EMBL/GenBank/DDBJ whole genome shotgun (WGS) entry which is preliminary data.</text>
</comment>
<evidence type="ECO:0000313" key="1">
    <source>
        <dbReference type="EMBL" id="MBS7660656.1"/>
    </source>
</evidence>
<keyword evidence="2" id="KW-1185">Reference proteome</keyword>
<dbReference type="EMBL" id="JADPMV010000001">
    <property type="protein sequence ID" value="MBS7660656.1"/>
    <property type="molecule type" value="Genomic_DNA"/>
</dbReference>
<dbReference type="Proteomes" id="UP001196601">
    <property type="component" value="Unassembled WGS sequence"/>
</dbReference>
<dbReference type="SUPFAM" id="SSF51182">
    <property type="entry name" value="RmlC-like cupins"/>
    <property type="match status" value="1"/>
</dbReference>
<evidence type="ECO:0000313" key="2">
    <source>
        <dbReference type="Proteomes" id="UP001196601"/>
    </source>
</evidence>
<organism evidence="1 2">
    <name type="scientific">Pseudomonas lalucatii</name>
    <dbReference type="NCBI Taxonomy" id="1424203"/>
    <lineage>
        <taxon>Bacteria</taxon>
        <taxon>Pseudomonadati</taxon>
        <taxon>Pseudomonadota</taxon>
        <taxon>Gammaproteobacteria</taxon>
        <taxon>Pseudomonadales</taxon>
        <taxon>Pseudomonadaceae</taxon>
        <taxon>Pseudomonas</taxon>
    </lineage>
</organism>
<sequence>MIRTQIHRASAYVPMPWKNGLGSTLEVARDTGEGLDGFGWRLSIADIDESNGFSAFAGYQRVISVLEGGGMVLEVDGTDTPPLLALEPFAFSGDSRVHCRLLKGAIRDFNLIYSPDLFGARLQWLRADEAQRILTSATTLLLFAAQSGVEVHLDNAACGVLGQYDCLHVERSAELAELQIHGGPSAFCCLIELERR</sequence>
<dbReference type="PANTHER" id="PTHR37943:SF1">
    <property type="entry name" value="PROTEIN VES"/>
    <property type="match status" value="1"/>
</dbReference>
<accession>A0ABS5PVW1</accession>
<dbReference type="Gene3D" id="2.60.120.10">
    <property type="entry name" value="Jelly Rolls"/>
    <property type="match status" value="1"/>
</dbReference>
<dbReference type="CDD" id="cd20490">
    <property type="entry name" value="cupin_HutD_C"/>
    <property type="match status" value="1"/>
</dbReference>
<dbReference type="InterPro" id="IPR010282">
    <property type="entry name" value="Uncharacterised_HutD/Ves"/>
</dbReference>
<dbReference type="InterPro" id="IPR011051">
    <property type="entry name" value="RmlC_Cupin_sf"/>
</dbReference>
<reference evidence="1 2" key="1">
    <citation type="journal article" date="2021" name="Syst. Appl. Microbiol.">
        <title>Pseudomonas lalucatii sp. nov. isolated from Vallgornera, a karstic cave in Mallorca, Western Mediterranean.</title>
        <authorList>
            <person name="Busquets A."/>
            <person name="Mulet M."/>
            <person name="Gomila M."/>
            <person name="Garcia-Valdes E."/>
        </authorList>
    </citation>
    <scope>NUCLEOTIDE SEQUENCE [LARGE SCALE GENOMIC DNA]</scope>
    <source>
        <strain evidence="1 2">R1b54</strain>
    </source>
</reference>
<gene>
    <name evidence="1" type="ORF">I0D00_01650</name>
</gene>